<evidence type="ECO:0000256" key="7">
    <source>
        <dbReference type="SAM" id="SignalP"/>
    </source>
</evidence>
<keyword evidence="5" id="KW-0449">Lipoprotein</keyword>
<comment type="caution">
    <text evidence="8">The sequence shown here is derived from an EMBL/GenBank/DDBJ whole genome shotgun (WGS) entry which is preliminary data.</text>
</comment>
<keyword evidence="4" id="KW-0564">Palmitate</keyword>
<dbReference type="PROSITE" id="PS51257">
    <property type="entry name" value="PROKAR_LIPOPROTEIN"/>
    <property type="match status" value="1"/>
</dbReference>
<dbReference type="InterPro" id="IPR006059">
    <property type="entry name" value="SBP"/>
</dbReference>
<protein>
    <submittedName>
        <fullName evidence="8">Carbohydrate ABC transporter substrate-binding protein</fullName>
    </submittedName>
</protein>
<dbReference type="Pfam" id="PF13416">
    <property type="entry name" value="SBP_bac_8"/>
    <property type="match status" value="1"/>
</dbReference>
<dbReference type="Gene3D" id="3.40.190.10">
    <property type="entry name" value="Periplasmic binding protein-like II"/>
    <property type="match status" value="2"/>
</dbReference>
<gene>
    <name evidence="8" type="ORF">DXC39_32695</name>
</gene>
<evidence type="ECO:0000313" key="8">
    <source>
        <dbReference type="EMBL" id="RGL92090.1"/>
    </source>
</evidence>
<feature type="region of interest" description="Disordered" evidence="6">
    <location>
        <begin position="25"/>
        <end position="54"/>
    </location>
</feature>
<evidence type="ECO:0000313" key="9">
    <source>
        <dbReference type="Proteomes" id="UP000261257"/>
    </source>
</evidence>
<feature type="chain" id="PRO_5038774623" evidence="7">
    <location>
        <begin position="23"/>
        <end position="459"/>
    </location>
</feature>
<keyword evidence="3" id="KW-0472">Membrane</keyword>
<dbReference type="RefSeq" id="WP_117624492.1">
    <property type="nucleotide sequence ID" value="NZ_CAUFPL010000121.1"/>
</dbReference>
<feature type="compositionally biased region" description="Basic and acidic residues" evidence="6">
    <location>
        <begin position="43"/>
        <end position="54"/>
    </location>
</feature>
<reference evidence="8 9" key="1">
    <citation type="submission" date="2018-08" db="EMBL/GenBank/DDBJ databases">
        <title>A genome reference for cultivated species of the human gut microbiota.</title>
        <authorList>
            <person name="Zou Y."/>
            <person name="Xue W."/>
            <person name="Luo G."/>
        </authorList>
    </citation>
    <scope>NUCLEOTIDE SEQUENCE [LARGE SCALE GENOMIC DNA]</scope>
    <source>
        <strain evidence="8 9">TF05-11AC</strain>
    </source>
</reference>
<name>A0A3E4TLX7_9FIRM</name>
<keyword evidence="1" id="KW-1003">Cell membrane</keyword>
<keyword evidence="2 7" id="KW-0732">Signal</keyword>
<evidence type="ECO:0000256" key="2">
    <source>
        <dbReference type="ARBA" id="ARBA00022729"/>
    </source>
</evidence>
<evidence type="ECO:0000256" key="4">
    <source>
        <dbReference type="ARBA" id="ARBA00023139"/>
    </source>
</evidence>
<dbReference type="PANTHER" id="PTHR43649:SF33">
    <property type="entry name" value="POLYGALACTURONAN_RHAMNOGALACTURONAN-BINDING PROTEIN YTCQ"/>
    <property type="match status" value="1"/>
</dbReference>
<feature type="signal peptide" evidence="7">
    <location>
        <begin position="1"/>
        <end position="22"/>
    </location>
</feature>
<proteinExistence type="predicted"/>
<evidence type="ECO:0000256" key="5">
    <source>
        <dbReference type="ARBA" id="ARBA00023288"/>
    </source>
</evidence>
<dbReference type="InterPro" id="IPR050490">
    <property type="entry name" value="Bact_solute-bd_prot1"/>
</dbReference>
<evidence type="ECO:0000256" key="3">
    <source>
        <dbReference type="ARBA" id="ARBA00023136"/>
    </source>
</evidence>
<sequence>MRKEMKKVLSLVLVGTILTGCAGSGGSKTAGGTDGDKAPAAVEKTEANEEGTEKPYDGVTITMMMNQGTYATTFSGVFLEICEEIEEKTGITMDIQPVTDFMDVIQVKLATNEIPDIFVHNLPQNVKLFNAQENCVVMNDQPWFERMTSPDTVLYEDGNLYGMPIQSATWFPAIYYNKDILKQAGYDEPHPTTMKELYEICEAIKTKCPDVTPLYMMDNDTTRTQLYMTMGLGVALNDQKEIYDKLQTGELKFSDVPECKQVMEDFKKFYDLGYVNPDHMSTRVDDGVLNIAGGTAAMMIADEWVLQDVMNQNPDANMGSFVIPFNDKDMAVMGNFVVAMYVNKNGANKDACLAWINEFTQPEYMDRFNIETGTLATFKDCKTAELHPAVAHIYEDYVQKGNAALEFNAYLDDQKALLDSYLFFLYADVISGQCSVDEMWKRWDDKFAEFQKQNGVLGF</sequence>
<dbReference type="Proteomes" id="UP000261257">
    <property type="component" value="Unassembled WGS sequence"/>
</dbReference>
<dbReference type="AlphaFoldDB" id="A0A3E4TLX7"/>
<accession>A0A3E4TLX7</accession>
<dbReference type="PANTHER" id="PTHR43649">
    <property type="entry name" value="ARABINOSE-BINDING PROTEIN-RELATED"/>
    <property type="match status" value="1"/>
</dbReference>
<evidence type="ECO:0000256" key="6">
    <source>
        <dbReference type="SAM" id="MobiDB-lite"/>
    </source>
</evidence>
<organism evidence="8 9">
    <name type="scientific">Hungatella hathewayi</name>
    <dbReference type="NCBI Taxonomy" id="154046"/>
    <lineage>
        <taxon>Bacteria</taxon>
        <taxon>Bacillati</taxon>
        <taxon>Bacillota</taxon>
        <taxon>Clostridia</taxon>
        <taxon>Lachnospirales</taxon>
        <taxon>Lachnospiraceae</taxon>
        <taxon>Hungatella</taxon>
    </lineage>
</organism>
<dbReference type="SUPFAM" id="SSF53850">
    <property type="entry name" value="Periplasmic binding protein-like II"/>
    <property type="match status" value="1"/>
</dbReference>
<dbReference type="EMBL" id="QSSQ01000073">
    <property type="protein sequence ID" value="RGL92090.1"/>
    <property type="molecule type" value="Genomic_DNA"/>
</dbReference>
<evidence type="ECO:0000256" key="1">
    <source>
        <dbReference type="ARBA" id="ARBA00022475"/>
    </source>
</evidence>